<dbReference type="InterPro" id="IPR012902">
    <property type="entry name" value="N_methyl_site"/>
</dbReference>
<evidence type="ECO:0000313" key="1">
    <source>
        <dbReference type="EMBL" id="PPK29992.1"/>
    </source>
</evidence>
<dbReference type="Proteomes" id="UP000239239">
    <property type="component" value="Unassembled WGS sequence"/>
</dbReference>
<dbReference type="Pfam" id="PF07963">
    <property type="entry name" value="N_methyl"/>
    <property type="match status" value="1"/>
</dbReference>
<comment type="caution">
    <text evidence="1">The sequence shown here is derived from an EMBL/GenBank/DDBJ whole genome shotgun (WGS) entry which is preliminary data.</text>
</comment>
<sequence length="268" mass="31528">MLRGLRKTSQLFVPMIWTLIEMRRQTGFGLSEMLISLFLASIITITLTQIYIRSKPQYLKAQELLEINFDLLWISDLLSNSIRKAGFTPCLSVEKLKTYDSRHAEREIINFQIENMPQAQLRINRMSDVYTEVINFMSPTQVVIQEPVISNIKHPLIISDCRHAEVHTVSKIDKLTNGYQITLKKPLKFRYDEIAYLGEWLEETWFTKQNEKGEKTLHYKLFQTEELSPLIHEFYVARRIVKQRPVLDFTIGSDKEKFRKISVSVRNL</sequence>
<organism evidence="1 2">
    <name type="scientific">Legionella pneumophila</name>
    <dbReference type="NCBI Taxonomy" id="446"/>
    <lineage>
        <taxon>Bacteria</taxon>
        <taxon>Pseudomonadati</taxon>
        <taxon>Pseudomonadota</taxon>
        <taxon>Gammaproteobacteria</taxon>
        <taxon>Legionellales</taxon>
        <taxon>Legionellaceae</taxon>
        <taxon>Legionella</taxon>
    </lineage>
</organism>
<protein>
    <submittedName>
        <fullName evidence="1">Uncharacterized protein</fullName>
    </submittedName>
</protein>
<proteinExistence type="predicted"/>
<accession>A0A2S6EXT1</accession>
<gene>
    <name evidence="1" type="ORF">C3928_10170</name>
</gene>
<name>A0A2S6EXT1_LEGPN</name>
<dbReference type="AlphaFoldDB" id="A0A2S6EXT1"/>
<dbReference type="EMBL" id="PQWY01000015">
    <property type="protein sequence ID" value="PPK29992.1"/>
    <property type="molecule type" value="Genomic_DNA"/>
</dbReference>
<reference evidence="1 2" key="1">
    <citation type="submission" date="2018-02" db="EMBL/GenBank/DDBJ databases">
        <title>Draft genome sequences of four Legionella pneumophila clinical strains isolated in Ontario.</title>
        <authorList>
            <person name="Fortuna A."/>
            <person name="Ramnarine R."/>
            <person name="Li A."/>
            <person name="Frantz C."/>
            <person name="Mallo G."/>
        </authorList>
    </citation>
    <scope>NUCLEOTIDE SEQUENCE [LARGE SCALE GENOMIC DNA]</scope>
    <source>
        <strain evidence="1 2">LG61</strain>
    </source>
</reference>
<dbReference type="OrthoDB" id="5652980at2"/>
<evidence type="ECO:0000313" key="2">
    <source>
        <dbReference type="Proteomes" id="UP000239239"/>
    </source>
</evidence>